<dbReference type="Proteomes" id="UP001066276">
    <property type="component" value="Chromosome 7"/>
</dbReference>
<dbReference type="EMBL" id="JANPWB010000011">
    <property type="protein sequence ID" value="KAJ1127860.1"/>
    <property type="molecule type" value="Genomic_DNA"/>
</dbReference>
<evidence type="ECO:0000313" key="1">
    <source>
        <dbReference type="EMBL" id="KAJ1127860.1"/>
    </source>
</evidence>
<proteinExistence type="predicted"/>
<name>A0AAV7PIA2_PLEWA</name>
<comment type="caution">
    <text evidence="1">The sequence shown here is derived from an EMBL/GenBank/DDBJ whole genome shotgun (WGS) entry which is preliminary data.</text>
</comment>
<organism evidence="1 2">
    <name type="scientific">Pleurodeles waltl</name>
    <name type="common">Iberian ribbed newt</name>
    <dbReference type="NCBI Taxonomy" id="8319"/>
    <lineage>
        <taxon>Eukaryota</taxon>
        <taxon>Metazoa</taxon>
        <taxon>Chordata</taxon>
        <taxon>Craniata</taxon>
        <taxon>Vertebrata</taxon>
        <taxon>Euteleostomi</taxon>
        <taxon>Amphibia</taxon>
        <taxon>Batrachia</taxon>
        <taxon>Caudata</taxon>
        <taxon>Salamandroidea</taxon>
        <taxon>Salamandridae</taxon>
        <taxon>Pleurodelinae</taxon>
        <taxon>Pleurodeles</taxon>
    </lineage>
</organism>
<dbReference type="AlphaFoldDB" id="A0AAV7PIA2"/>
<evidence type="ECO:0000313" key="2">
    <source>
        <dbReference type="Proteomes" id="UP001066276"/>
    </source>
</evidence>
<accession>A0AAV7PIA2</accession>
<sequence>MVHAPSYRGGTGENEKRYVIHLYVLSINCWGGVTLGVRSIDDGGSWMKELRLESQKRLKLFIRDPGEIRCHSDLLILQQDWTLTPCLQKDQSGLLVPEKTHDDRVGLP</sequence>
<protein>
    <submittedName>
        <fullName evidence="1">Uncharacterized protein</fullName>
    </submittedName>
</protein>
<reference evidence="1" key="1">
    <citation type="journal article" date="2022" name="bioRxiv">
        <title>Sequencing and chromosome-scale assembly of the giantPleurodeles waltlgenome.</title>
        <authorList>
            <person name="Brown T."/>
            <person name="Elewa A."/>
            <person name="Iarovenko S."/>
            <person name="Subramanian E."/>
            <person name="Araus A.J."/>
            <person name="Petzold A."/>
            <person name="Susuki M."/>
            <person name="Suzuki K.-i.T."/>
            <person name="Hayashi T."/>
            <person name="Toyoda A."/>
            <person name="Oliveira C."/>
            <person name="Osipova E."/>
            <person name="Leigh N.D."/>
            <person name="Simon A."/>
            <person name="Yun M.H."/>
        </authorList>
    </citation>
    <scope>NUCLEOTIDE SEQUENCE</scope>
    <source>
        <strain evidence="1">20211129_DDA</strain>
        <tissue evidence="1">Liver</tissue>
    </source>
</reference>
<keyword evidence="2" id="KW-1185">Reference proteome</keyword>
<gene>
    <name evidence="1" type="ORF">NDU88_006253</name>
</gene>